<feature type="domain" description="Glycosyltransferase 2-like" evidence="1">
    <location>
        <begin position="24"/>
        <end position="189"/>
    </location>
</feature>
<dbReference type="PANTHER" id="PTHR10859">
    <property type="entry name" value="GLYCOSYL TRANSFERASE"/>
    <property type="match status" value="1"/>
</dbReference>
<gene>
    <name evidence="2" type="ORF">US53_C0023G0019</name>
</gene>
<protein>
    <submittedName>
        <fullName evidence="2">Glycosyl transferase family 2</fullName>
    </submittedName>
</protein>
<dbReference type="GO" id="GO:0016740">
    <property type="term" value="F:transferase activity"/>
    <property type="evidence" value="ECO:0007669"/>
    <property type="project" value="UniProtKB-KW"/>
</dbReference>
<dbReference type="STRING" id="1618545.US53_C0023G0019"/>
<dbReference type="InterPro" id="IPR029044">
    <property type="entry name" value="Nucleotide-diphossugar_trans"/>
</dbReference>
<reference evidence="2 3" key="1">
    <citation type="journal article" date="2015" name="Nature">
        <title>rRNA introns, odd ribosomes, and small enigmatic genomes across a large radiation of phyla.</title>
        <authorList>
            <person name="Brown C.T."/>
            <person name="Hug L.A."/>
            <person name="Thomas B.C."/>
            <person name="Sharon I."/>
            <person name="Castelle C.J."/>
            <person name="Singh A."/>
            <person name="Wilkins M.J."/>
            <person name="Williams K.H."/>
            <person name="Banfield J.F."/>
        </authorList>
    </citation>
    <scope>NUCLEOTIDE SEQUENCE [LARGE SCALE GENOMIC DNA]</scope>
</reference>
<comment type="caution">
    <text evidence="2">The sequence shown here is derived from an EMBL/GenBank/DDBJ whole genome shotgun (WGS) entry which is preliminary data.</text>
</comment>
<keyword evidence="2" id="KW-0808">Transferase</keyword>
<name>A0A0G0JKJ5_9BACT</name>
<proteinExistence type="predicted"/>
<dbReference type="GO" id="GO:0006487">
    <property type="term" value="P:protein N-linked glycosylation"/>
    <property type="evidence" value="ECO:0007669"/>
    <property type="project" value="TreeGrafter"/>
</dbReference>
<dbReference type="PANTHER" id="PTHR10859:SF91">
    <property type="entry name" value="DOLICHYL-PHOSPHATE BETA-GLUCOSYLTRANSFERASE"/>
    <property type="match status" value="1"/>
</dbReference>
<evidence type="ECO:0000313" key="2">
    <source>
        <dbReference type="EMBL" id="KKQ37264.1"/>
    </source>
</evidence>
<sequence length="271" mass="31728">MSYNYYIPFYLDTHFFMSKKLFLSVIIPCYNEEENLKKEVLREVHDFLKKKKFLFEVIISDDGSSDNSLNLVKKQIKNFKNFRLIKNRHGGKPFALWAAIKVAKGAYTLFCDMDLSTPIFQLDNLLPFVKGGYKVVIGSRGVGRDNFPLYRRMGSIIFMSLRKFFLLAEINDTQCGFKLFRTDIVKNIFPKLEFFRKQQRVKGWNVTSFDVELLHLIKKQGEAIKEVSVEWKDLDLSISKGGGLSRYINESKEMLMQIMRVKINDIKGFYD</sequence>
<dbReference type="SUPFAM" id="SSF53448">
    <property type="entry name" value="Nucleotide-diphospho-sugar transferases"/>
    <property type="match status" value="1"/>
</dbReference>
<dbReference type="Pfam" id="PF00535">
    <property type="entry name" value="Glycos_transf_2"/>
    <property type="match status" value="1"/>
</dbReference>
<dbReference type="InterPro" id="IPR001173">
    <property type="entry name" value="Glyco_trans_2-like"/>
</dbReference>
<accession>A0A0G0JKJ5</accession>
<dbReference type="AlphaFoldDB" id="A0A0G0JKJ5"/>
<dbReference type="Proteomes" id="UP000034591">
    <property type="component" value="Unassembled WGS sequence"/>
</dbReference>
<dbReference type="EMBL" id="LBTI01000023">
    <property type="protein sequence ID" value="KKQ37264.1"/>
    <property type="molecule type" value="Genomic_DNA"/>
</dbReference>
<organism evidence="2 3">
    <name type="scientific">Candidatus Woesebacteria bacterium GW2011_GWA1_37_7</name>
    <dbReference type="NCBI Taxonomy" id="1618545"/>
    <lineage>
        <taxon>Bacteria</taxon>
        <taxon>Candidatus Woeseibacteriota</taxon>
    </lineage>
</organism>
<dbReference type="Gene3D" id="3.90.550.10">
    <property type="entry name" value="Spore Coat Polysaccharide Biosynthesis Protein SpsA, Chain A"/>
    <property type="match status" value="1"/>
</dbReference>
<evidence type="ECO:0000313" key="3">
    <source>
        <dbReference type="Proteomes" id="UP000034591"/>
    </source>
</evidence>
<evidence type="ECO:0000259" key="1">
    <source>
        <dbReference type="Pfam" id="PF00535"/>
    </source>
</evidence>